<feature type="domain" description="Methionyl/Leucyl tRNA synthetase" evidence="13">
    <location>
        <begin position="43"/>
        <end position="177"/>
    </location>
</feature>
<dbReference type="HAMAP" id="MF_00049_B">
    <property type="entry name" value="Leu_tRNA_synth_B"/>
    <property type="match status" value="1"/>
</dbReference>
<feature type="short sequence motif" description="'HIGH' region" evidence="9">
    <location>
        <begin position="48"/>
        <end position="58"/>
    </location>
</feature>
<dbReference type="SUPFAM" id="SSF52374">
    <property type="entry name" value="Nucleotidylyl transferase"/>
    <property type="match status" value="1"/>
</dbReference>
<evidence type="ECO:0000256" key="7">
    <source>
        <dbReference type="ARBA" id="ARBA00023146"/>
    </source>
</evidence>
<dbReference type="InterPro" id="IPR002302">
    <property type="entry name" value="Leu-tRNA-ligase"/>
</dbReference>
<dbReference type="SUPFAM" id="SSF47323">
    <property type="entry name" value="Anticodon-binding domain of a subclass of class I aminoacyl-tRNA synthetases"/>
    <property type="match status" value="1"/>
</dbReference>
<keyword evidence="3 9" id="KW-0436">Ligase</keyword>
<dbReference type="SUPFAM" id="SSF50677">
    <property type="entry name" value="ValRS/IleRS/LeuRS editing domain"/>
    <property type="match status" value="1"/>
</dbReference>
<dbReference type="PROSITE" id="PS00178">
    <property type="entry name" value="AA_TRNA_LIGASE_I"/>
    <property type="match status" value="1"/>
</dbReference>
<organism evidence="15 16">
    <name type="scientific">Commensalibacter intestini</name>
    <dbReference type="NCBI Taxonomy" id="479936"/>
    <lineage>
        <taxon>Bacteria</taxon>
        <taxon>Pseudomonadati</taxon>
        <taxon>Pseudomonadota</taxon>
        <taxon>Alphaproteobacteria</taxon>
        <taxon>Acetobacterales</taxon>
        <taxon>Acetobacteraceae</taxon>
    </lineage>
</organism>
<comment type="caution">
    <text evidence="15">The sequence shown here is derived from an EMBL/GenBank/DDBJ whole genome shotgun (WGS) entry which is preliminary data.</text>
</comment>
<keyword evidence="4 9" id="KW-0547">Nucleotide-binding</keyword>
<dbReference type="GO" id="GO:0005829">
    <property type="term" value="C:cytosol"/>
    <property type="evidence" value="ECO:0007669"/>
    <property type="project" value="TreeGrafter"/>
</dbReference>
<evidence type="ECO:0000256" key="8">
    <source>
        <dbReference type="ARBA" id="ARBA00047469"/>
    </source>
</evidence>
<evidence type="ECO:0000259" key="11">
    <source>
        <dbReference type="Pfam" id="PF00133"/>
    </source>
</evidence>
<keyword evidence="7 9" id="KW-0030">Aminoacyl-tRNA synthetase</keyword>
<evidence type="ECO:0000259" key="12">
    <source>
        <dbReference type="Pfam" id="PF08264"/>
    </source>
</evidence>
<dbReference type="GO" id="GO:0004823">
    <property type="term" value="F:leucine-tRNA ligase activity"/>
    <property type="evidence" value="ECO:0007669"/>
    <property type="project" value="UniProtKB-UniRule"/>
</dbReference>
<name>A0A251ZUX8_9PROT</name>
<evidence type="ECO:0000256" key="2">
    <source>
        <dbReference type="ARBA" id="ARBA00022490"/>
    </source>
</evidence>
<dbReference type="FunFam" id="1.10.730.10:FF:000002">
    <property type="entry name" value="Leucine--tRNA ligase"/>
    <property type="match status" value="1"/>
</dbReference>
<dbReference type="InterPro" id="IPR001412">
    <property type="entry name" value="aa-tRNA-synth_I_CS"/>
</dbReference>
<evidence type="ECO:0000256" key="4">
    <source>
        <dbReference type="ARBA" id="ARBA00022741"/>
    </source>
</evidence>
<dbReference type="PRINTS" id="PR00985">
    <property type="entry name" value="TRNASYNTHLEU"/>
</dbReference>
<dbReference type="RefSeq" id="WP_086632211.1">
    <property type="nucleotide sequence ID" value="NZ_JOPB01000006.1"/>
</dbReference>
<protein>
    <recommendedName>
        <fullName evidence="9">Leucine--tRNA ligase</fullName>
        <ecNumber evidence="9">6.1.1.4</ecNumber>
    </recommendedName>
    <alternativeName>
        <fullName evidence="9">Leucyl-tRNA synthetase</fullName>
        <shortName evidence="9">LeuRS</shortName>
    </alternativeName>
</protein>
<dbReference type="CDD" id="cd00812">
    <property type="entry name" value="LeuRS_core"/>
    <property type="match status" value="1"/>
</dbReference>
<evidence type="ECO:0000313" key="16">
    <source>
        <dbReference type="Proteomes" id="UP000194946"/>
    </source>
</evidence>
<dbReference type="Proteomes" id="UP000194946">
    <property type="component" value="Unassembled WGS sequence"/>
</dbReference>
<comment type="catalytic activity">
    <reaction evidence="8 9">
        <text>tRNA(Leu) + L-leucine + ATP = L-leucyl-tRNA(Leu) + AMP + diphosphate</text>
        <dbReference type="Rhea" id="RHEA:11688"/>
        <dbReference type="Rhea" id="RHEA-COMP:9613"/>
        <dbReference type="Rhea" id="RHEA-COMP:9622"/>
        <dbReference type="ChEBI" id="CHEBI:30616"/>
        <dbReference type="ChEBI" id="CHEBI:33019"/>
        <dbReference type="ChEBI" id="CHEBI:57427"/>
        <dbReference type="ChEBI" id="CHEBI:78442"/>
        <dbReference type="ChEBI" id="CHEBI:78494"/>
        <dbReference type="ChEBI" id="CHEBI:456215"/>
        <dbReference type="EC" id="6.1.1.4"/>
    </reaction>
</comment>
<proteinExistence type="inferred from homology"/>
<feature type="domain" description="Aminoacyl-tRNA synthetase class Ia" evidence="11">
    <location>
        <begin position="433"/>
        <end position="590"/>
    </location>
</feature>
<dbReference type="EMBL" id="JOPB01000006">
    <property type="protein sequence ID" value="OUI78463.1"/>
    <property type="molecule type" value="Genomic_DNA"/>
</dbReference>
<feature type="domain" description="Methionyl/Valyl/Leucyl/Isoleucyl-tRNA synthetase anticodon-binding" evidence="12">
    <location>
        <begin position="710"/>
        <end position="835"/>
    </location>
</feature>
<dbReference type="GO" id="GO:0005524">
    <property type="term" value="F:ATP binding"/>
    <property type="evidence" value="ECO:0007669"/>
    <property type="project" value="UniProtKB-UniRule"/>
</dbReference>
<dbReference type="AlphaFoldDB" id="A0A251ZUX8"/>
<dbReference type="FunFam" id="3.40.50.620:FF:000003">
    <property type="entry name" value="Leucine--tRNA ligase"/>
    <property type="match status" value="1"/>
</dbReference>
<dbReference type="EC" id="6.1.1.4" evidence="9"/>
<accession>A0A251ZUX8</accession>
<dbReference type="InterPro" id="IPR002300">
    <property type="entry name" value="aa-tRNA-synth_Ia"/>
</dbReference>
<evidence type="ECO:0000313" key="15">
    <source>
        <dbReference type="EMBL" id="OUI78463.1"/>
    </source>
</evidence>
<dbReference type="Pfam" id="PF09334">
    <property type="entry name" value="tRNA-synt_1g"/>
    <property type="match status" value="1"/>
</dbReference>
<evidence type="ECO:0000256" key="3">
    <source>
        <dbReference type="ARBA" id="ARBA00022598"/>
    </source>
</evidence>
<feature type="domain" description="Leucyl-tRNA synthetase editing" evidence="14">
    <location>
        <begin position="228"/>
        <end position="418"/>
    </location>
</feature>
<evidence type="ECO:0000259" key="14">
    <source>
        <dbReference type="Pfam" id="PF13603"/>
    </source>
</evidence>
<gene>
    <name evidence="9" type="primary">leuS</name>
    <name evidence="15" type="ORF">HK18_08045</name>
</gene>
<dbReference type="NCBIfam" id="TIGR00396">
    <property type="entry name" value="leuS_bact"/>
    <property type="match status" value="1"/>
</dbReference>
<dbReference type="FunFam" id="3.40.50.620:FF:000056">
    <property type="entry name" value="Leucine--tRNA ligase"/>
    <property type="match status" value="1"/>
</dbReference>
<evidence type="ECO:0000256" key="5">
    <source>
        <dbReference type="ARBA" id="ARBA00022840"/>
    </source>
</evidence>
<dbReference type="CDD" id="cd07958">
    <property type="entry name" value="Anticodon_Ia_Leu_BEm"/>
    <property type="match status" value="1"/>
</dbReference>
<feature type="domain" description="Aminoacyl-tRNA synthetase class Ia" evidence="11">
    <location>
        <begin position="626"/>
        <end position="666"/>
    </location>
</feature>
<dbReference type="GO" id="GO:0002161">
    <property type="term" value="F:aminoacyl-tRNA deacylase activity"/>
    <property type="evidence" value="ECO:0007669"/>
    <property type="project" value="InterPro"/>
</dbReference>
<evidence type="ECO:0000256" key="10">
    <source>
        <dbReference type="RuleBase" id="RU363035"/>
    </source>
</evidence>
<evidence type="ECO:0000256" key="9">
    <source>
        <dbReference type="HAMAP-Rule" id="MF_00049"/>
    </source>
</evidence>
<dbReference type="Pfam" id="PF08264">
    <property type="entry name" value="Anticodon_1"/>
    <property type="match status" value="1"/>
</dbReference>
<evidence type="ECO:0000256" key="6">
    <source>
        <dbReference type="ARBA" id="ARBA00022917"/>
    </source>
</evidence>
<dbReference type="InterPro" id="IPR009008">
    <property type="entry name" value="Val/Leu/Ile-tRNA-synth_edit"/>
</dbReference>
<dbReference type="Gene3D" id="2.20.28.290">
    <property type="match status" value="1"/>
</dbReference>
<dbReference type="InterPro" id="IPR015413">
    <property type="entry name" value="Methionyl/Leucyl_tRNA_Synth"/>
</dbReference>
<dbReference type="Pfam" id="PF00133">
    <property type="entry name" value="tRNA-synt_1"/>
    <property type="match status" value="2"/>
</dbReference>
<dbReference type="Pfam" id="PF13603">
    <property type="entry name" value="tRNA-synt_1_2"/>
    <property type="match status" value="1"/>
</dbReference>
<reference evidence="16" key="1">
    <citation type="submission" date="2014-06" db="EMBL/GenBank/DDBJ databases">
        <authorList>
            <person name="Winans N.J."/>
            <person name="Newell P.D."/>
            <person name="Douglas A.E."/>
        </authorList>
    </citation>
    <scope>NUCLEOTIDE SEQUENCE [LARGE SCALE GENOMIC DNA]</scope>
    <source>
        <strain evidence="16">DmL_052</strain>
    </source>
</reference>
<feature type="short sequence motif" description="'KMSKS' region" evidence="9">
    <location>
        <begin position="627"/>
        <end position="631"/>
    </location>
</feature>
<dbReference type="InterPro" id="IPR009080">
    <property type="entry name" value="tRNAsynth_Ia_anticodon-bd"/>
</dbReference>
<dbReference type="Gene3D" id="1.10.730.10">
    <property type="entry name" value="Isoleucyl-tRNA Synthetase, Domain 1"/>
    <property type="match status" value="1"/>
</dbReference>
<comment type="similarity">
    <text evidence="1 9 10">Belongs to the class-I aminoacyl-tRNA synthetase family.</text>
</comment>
<dbReference type="Gene3D" id="3.40.50.620">
    <property type="entry name" value="HUPs"/>
    <property type="match status" value="2"/>
</dbReference>
<feature type="binding site" evidence="9">
    <location>
        <position position="630"/>
    </location>
    <ligand>
        <name>ATP</name>
        <dbReference type="ChEBI" id="CHEBI:30616"/>
    </ligand>
</feature>
<keyword evidence="2 9" id="KW-0963">Cytoplasm</keyword>
<dbReference type="InterPro" id="IPR013155">
    <property type="entry name" value="M/V/L/I-tRNA-synth_anticd-bd"/>
</dbReference>
<evidence type="ECO:0000256" key="1">
    <source>
        <dbReference type="ARBA" id="ARBA00005594"/>
    </source>
</evidence>
<dbReference type="GO" id="GO:0006429">
    <property type="term" value="P:leucyl-tRNA aminoacylation"/>
    <property type="evidence" value="ECO:0007669"/>
    <property type="project" value="UniProtKB-UniRule"/>
</dbReference>
<keyword evidence="16" id="KW-1185">Reference proteome</keyword>
<dbReference type="PANTHER" id="PTHR43740">
    <property type="entry name" value="LEUCYL-TRNA SYNTHETASE"/>
    <property type="match status" value="1"/>
</dbReference>
<dbReference type="PANTHER" id="PTHR43740:SF2">
    <property type="entry name" value="LEUCINE--TRNA LIGASE, MITOCHONDRIAL"/>
    <property type="match status" value="1"/>
</dbReference>
<keyword evidence="6 9" id="KW-0648">Protein biosynthesis</keyword>
<sequence>MSDSSSFSYNFQHTEPFWQQEWEKRRLFDVPNVPDPNLPKYYVLEMFPYPSGQLHMGHVRNYTLGDVVARYKRARGYSVLHPMGWDAFGLPAENAAKSRGVSPAKWTMENIAAMRAELKRLGFSLNWDREFATCQPEYYGQQQKLILRLMKEGLLERRESWVNWDPVDQTVLANEQVIDGRGWRSGALIEKKQLFQWFFKITKFAQPLLDGLKTLDNWPERVKTMQERWLDRSEGAKVRFALDSAPVDFEEALKSVEVFTTRPDTLFGMAFLAISADHPIAAKLAKTNPKIAEFIAECHRLGTSEEAIEKAEKKGIDTGLQVVHPFMPDQKFSVWIANFVLMDYGTGAVFGCPSGDQRDIDFALKYNLSFKTVVMPQGEDAQNFVVTDKPHTGDGVLINSDFLNGLPIAKAKKTAIARLQEMGIGEKVVNWRLRDWGLSRQRYWGCPIPVIHCPTCGVVPVPEEQLPVILPEDVDFSLSGNPLDNHPTWKHVDCPKCHGKAQRETDTCDTFVDSSWYFARFTAPNSSDPIDHAAVNRWMPVDQYIGGIEHAILHLLYARFFTRALNKVGEVGMEEPFKALFTQGMVMHESYKDAAGEWVSPEEIKKTDAGFVKSDTGEAITVGRIEKMSKSKKNTIAPSVIIERFGADTARWFILSDNPPERDMEWTEEGAVATSRFLQRLYRVVSIIAQDVPTEVSLSEDISQSADDLRRMTHRTIVAVTEALDAFAMNVAIARLHELTNAVADAEKQAKENGMDFVRREAAYMLSLLCGPLVPHMAEDMVRLLGGKESLVAQTAWPIAEESLLAATRVVIAVQIKGKLRGTIEVVPDLDKDTVIEMARSEKTVAKFLDGQNIVKTIYVPNKIVNFVVGG</sequence>
<evidence type="ECO:0000259" key="13">
    <source>
        <dbReference type="Pfam" id="PF09334"/>
    </source>
</evidence>
<dbReference type="InterPro" id="IPR014729">
    <property type="entry name" value="Rossmann-like_a/b/a_fold"/>
</dbReference>
<dbReference type="Gene3D" id="3.10.20.590">
    <property type="match status" value="1"/>
</dbReference>
<comment type="subcellular location">
    <subcellularLocation>
        <location evidence="9">Cytoplasm</location>
    </subcellularLocation>
</comment>
<dbReference type="InterPro" id="IPR025709">
    <property type="entry name" value="Leu_tRNA-synth_edit"/>
</dbReference>
<keyword evidence="5 9" id="KW-0067">ATP-binding</keyword>